<feature type="compositionally biased region" description="Low complexity" evidence="1">
    <location>
        <begin position="289"/>
        <end position="302"/>
    </location>
</feature>
<feature type="region of interest" description="Disordered" evidence="1">
    <location>
        <begin position="519"/>
        <end position="759"/>
    </location>
</feature>
<dbReference type="OrthoDB" id="2565225at2759"/>
<dbReference type="Proteomes" id="UP000095149">
    <property type="component" value="Unassembled WGS sequence"/>
</dbReference>
<sequence>MPDRAEGSRPPTMRENSLYSASGSSWDTPRASVLFYNPPKPSQPNTPLHDDAPPVPPLLPALPAKDEPVQRTVRDSIPLSGYTGSPDRTDFLAHLPEEIRGGGVYQGDLDAKVLAELLSPRKSSSIKSKNSTTRTKSRTTQPDTPPPLPPKPAPPTPSTSAYASSIAYSDSSVTTETPVQPRTALRGRRETVSQAHAHQLNPSLASLVHLSQTRAGGGGLGAALANLPWAEPPPRLPTPLQSSPTTPITPITPSPLLPAPSPGLTPSYAFLASDPLPSPSLPRSHSRKPSTSSSARSRPNSRLGPSDVPMSPSLGHASASASFTGHGFGDGYGEEYRLSNWSGYTGTWEGEGVTPYVDIPAEYLTSDWVDDVDSNSGAATHGSSSHHHPSKTRSSIIPDPSSSGHTARSFSLSRTKSSRSTKSTRSTRSYYNTRRASTSTLGHVFAKRWEVRRYDDLERERRLRSAPLDGGRFGAGPWSGGQGEGGEGGEGGDEEEWMDLGSLVGRAVVLEKMLRSGKRLSNQSKKGGYRLSRFTSSTPTPSAHRPSISLSSQAHSTLHHLDLPPPLPSKPSKGVSRSAVGMGMKGSNTPRSSFTASAYGRRSKHSSTTPSTTSTSTAAKRHTLRIRLSRKLQRSKSREDTFTELGSSGDERAAPGAGGEEEEEEEEEDPGMFPDQLEAGDRPPRPISKGAWRTSRRFSVFAAAGGATPREAKDGHVQNVRGEEKGKEEKGKDRIRGQGVLVFPEELSPTPPPTPAKDLHLVSISTSNLHNAFTKSKDKEEGKGKEGKSLRIPHCLTPTSPTPLLSDMEKGLGGEQDGSSANSSSTVEVEPEKYHQSPHLGHRSPSWRHRQSILSTLSTGPAWTPVLSWREWWTAQGDVKGKKKRRLLVLGAVGAVVLVGVVAGVAGGVAGRGDGD</sequence>
<keyword evidence="2" id="KW-1133">Transmembrane helix</keyword>
<dbReference type="AlphaFoldDB" id="A0A1E3KDS2"/>
<name>A0A1E3KDS2_9TREE</name>
<feature type="region of interest" description="Disordered" evidence="1">
    <location>
        <begin position="374"/>
        <end position="433"/>
    </location>
</feature>
<feature type="region of interest" description="Disordered" evidence="1">
    <location>
        <begin position="467"/>
        <end position="495"/>
    </location>
</feature>
<feature type="compositionally biased region" description="Gly residues" evidence="1">
    <location>
        <begin position="471"/>
        <end position="489"/>
    </location>
</feature>
<proteinExistence type="predicted"/>
<keyword evidence="2" id="KW-0472">Membrane</keyword>
<evidence type="ECO:0000313" key="3">
    <source>
        <dbReference type="EMBL" id="ODO11240.1"/>
    </source>
</evidence>
<feature type="compositionally biased region" description="Low complexity" evidence="1">
    <location>
        <begin position="158"/>
        <end position="175"/>
    </location>
</feature>
<feature type="compositionally biased region" description="Pro residues" evidence="1">
    <location>
        <begin position="143"/>
        <end position="157"/>
    </location>
</feature>
<feature type="compositionally biased region" description="Low complexity" evidence="1">
    <location>
        <begin position="408"/>
        <end position="433"/>
    </location>
</feature>
<feature type="compositionally biased region" description="Polar residues" evidence="1">
    <location>
        <begin position="392"/>
        <end position="406"/>
    </location>
</feature>
<feature type="compositionally biased region" description="Acidic residues" evidence="1">
    <location>
        <begin position="659"/>
        <end position="670"/>
    </location>
</feature>
<feature type="compositionally biased region" description="Pro residues" evidence="1">
    <location>
        <begin position="250"/>
        <end position="263"/>
    </location>
</feature>
<feature type="region of interest" description="Disordered" evidence="1">
    <location>
        <begin position="122"/>
        <end position="196"/>
    </location>
</feature>
<protein>
    <submittedName>
        <fullName evidence="3">Uncharacterized protein</fullName>
    </submittedName>
</protein>
<organism evidence="3 4">
    <name type="scientific">Cryptococcus amylolentus CBS 6273</name>
    <dbReference type="NCBI Taxonomy" id="1296118"/>
    <lineage>
        <taxon>Eukaryota</taxon>
        <taxon>Fungi</taxon>
        <taxon>Dikarya</taxon>
        <taxon>Basidiomycota</taxon>
        <taxon>Agaricomycotina</taxon>
        <taxon>Tremellomycetes</taxon>
        <taxon>Tremellales</taxon>
        <taxon>Cryptococcaceae</taxon>
        <taxon>Cryptococcus</taxon>
    </lineage>
</organism>
<feature type="region of interest" description="Disordered" evidence="1">
    <location>
        <begin position="771"/>
        <end position="846"/>
    </location>
</feature>
<feature type="compositionally biased region" description="Basic and acidic residues" evidence="1">
    <location>
        <begin position="775"/>
        <end position="789"/>
    </location>
</feature>
<keyword evidence="2" id="KW-0812">Transmembrane</keyword>
<evidence type="ECO:0000256" key="2">
    <source>
        <dbReference type="SAM" id="Phobius"/>
    </source>
</evidence>
<feature type="compositionally biased region" description="Low complexity" evidence="1">
    <location>
        <begin position="606"/>
        <end position="618"/>
    </location>
</feature>
<feature type="transmembrane region" description="Helical" evidence="2">
    <location>
        <begin position="887"/>
        <end position="910"/>
    </location>
</feature>
<feature type="compositionally biased region" description="Basic residues" evidence="1">
    <location>
        <begin position="619"/>
        <end position="635"/>
    </location>
</feature>
<feature type="compositionally biased region" description="Low complexity" evidence="1">
    <location>
        <begin position="374"/>
        <end position="383"/>
    </location>
</feature>
<evidence type="ECO:0000313" key="4">
    <source>
        <dbReference type="Proteomes" id="UP000095149"/>
    </source>
</evidence>
<feature type="compositionally biased region" description="Polar residues" evidence="1">
    <location>
        <begin position="14"/>
        <end position="27"/>
    </location>
</feature>
<accession>A0A1E3KDS2</accession>
<feature type="compositionally biased region" description="Low complexity" evidence="1">
    <location>
        <begin position="238"/>
        <end position="249"/>
    </location>
</feature>
<feature type="compositionally biased region" description="Polar residues" evidence="1">
    <location>
        <begin position="817"/>
        <end position="827"/>
    </location>
</feature>
<feature type="region of interest" description="Disordered" evidence="1">
    <location>
        <begin position="230"/>
        <end position="317"/>
    </location>
</feature>
<gene>
    <name evidence="3" type="ORF">I350_00015</name>
</gene>
<comment type="caution">
    <text evidence="3">The sequence shown here is derived from an EMBL/GenBank/DDBJ whole genome shotgun (WGS) entry which is preliminary data.</text>
</comment>
<feature type="compositionally biased region" description="Basic and acidic residues" evidence="1">
    <location>
        <begin position="64"/>
        <end position="74"/>
    </location>
</feature>
<feature type="compositionally biased region" description="Basic and acidic residues" evidence="1">
    <location>
        <begin position="710"/>
        <end position="736"/>
    </location>
</feature>
<feature type="compositionally biased region" description="Low complexity" evidence="1">
    <location>
        <begin position="122"/>
        <end position="142"/>
    </location>
</feature>
<feature type="compositionally biased region" description="Polar residues" evidence="1">
    <location>
        <begin position="586"/>
        <end position="596"/>
    </location>
</feature>
<reference evidence="3 4" key="1">
    <citation type="submission" date="2016-06" db="EMBL/GenBank/DDBJ databases">
        <title>Evolution of pathogenesis and genome organization in the Tremellales.</title>
        <authorList>
            <person name="Cuomo C."/>
            <person name="Litvintseva A."/>
            <person name="Heitman J."/>
            <person name="Chen Y."/>
            <person name="Sun S."/>
            <person name="Springer D."/>
            <person name="Dromer F."/>
            <person name="Young S."/>
            <person name="Zeng Q."/>
            <person name="Chapman S."/>
            <person name="Gujja S."/>
            <person name="Saif S."/>
            <person name="Birren B."/>
        </authorList>
    </citation>
    <scope>NUCLEOTIDE SEQUENCE [LARGE SCALE GENOMIC DNA]</scope>
    <source>
        <strain evidence="3 4">CBS 6273</strain>
    </source>
</reference>
<dbReference type="EMBL" id="MEKH01000001">
    <property type="protein sequence ID" value="ODO11240.1"/>
    <property type="molecule type" value="Genomic_DNA"/>
</dbReference>
<evidence type="ECO:0000256" key="1">
    <source>
        <dbReference type="SAM" id="MobiDB-lite"/>
    </source>
</evidence>
<feature type="region of interest" description="Disordered" evidence="1">
    <location>
        <begin position="1"/>
        <end position="94"/>
    </location>
</feature>